<gene>
    <name evidence="2" type="ORF">Kalk_16685</name>
</gene>
<dbReference type="GO" id="GO:0016491">
    <property type="term" value="F:oxidoreductase activity"/>
    <property type="evidence" value="ECO:0007669"/>
    <property type="project" value="InterPro"/>
</dbReference>
<keyword evidence="3" id="KW-1185">Reference proteome</keyword>
<dbReference type="Proteomes" id="UP000235116">
    <property type="component" value="Chromosome"/>
</dbReference>
<accession>A0A2K9LSZ9</accession>
<organism evidence="2 3">
    <name type="scientific">Ketobacter alkanivorans</name>
    <dbReference type="NCBI Taxonomy" id="1917421"/>
    <lineage>
        <taxon>Bacteria</taxon>
        <taxon>Pseudomonadati</taxon>
        <taxon>Pseudomonadota</taxon>
        <taxon>Gammaproteobacteria</taxon>
        <taxon>Pseudomonadales</taxon>
        <taxon>Ketobacteraceae</taxon>
        <taxon>Ketobacter</taxon>
    </lineage>
</organism>
<dbReference type="AlphaFoldDB" id="A0A2K9LSZ9"/>
<dbReference type="OrthoDB" id="108890at2"/>
<reference evidence="3" key="1">
    <citation type="submission" date="2017-08" db="EMBL/GenBank/DDBJ databases">
        <title>Direct submision.</title>
        <authorList>
            <person name="Kim S.-J."/>
            <person name="Rhee S.-K."/>
        </authorList>
    </citation>
    <scope>NUCLEOTIDE SEQUENCE [LARGE SCALE GENOMIC DNA]</scope>
    <source>
        <strain evidence="3">GI5</strain>
    </source>
</reference>
<protein>
    <recommendedName>
        <fullName evidence="1">ER-bound oxygenase mpaB/mpaB'/Rubber oxygenase catalytic domain-containing protein</fullName>
    </recommendedName>
</protein>
<dbReference type="RefSeq" id="WP_101895339.1">
    <property type="nucleotide sequence ID" value="NZ_CP022684.1"/>
</dbReference>
<dbReference type="PANTHER" id="PTHR36151:SF3">
    <property type="entry name" value="ER-BOUND OXYGENASE MPAB_MPAB'_RUBBER OXYGENASE CATALYTIC DOMAIN-CONTAINING PROTEIN"/>
    <property type="match status" value="1"/>
</dbReference>
<evidence type="ECO:0000313" key="3">
    <source>
        <dbReference type="Proteomes" id="UP000235116"/>
    </source>
</evidence>
<dbReference type="EMBL" id="CP022684">
    <property type="protein sequence ID" value="AUM13964.1"/>
    <property type="molecule type" value="Genomic_DNA"/>
</dbReference>
<evidence type="ECO:0000313" key="2">
    <source>
        <dbReference type="EMBL" id="AUM13964.1"/>
    </source>
</evidence>
<dbReference type="Pfam" id="PF09995">
    <property type="entry name" value="MPAB_Lcp_cat"/>
    <property type="match status" value="1"/>
</dbReference>
<name>A0A2K9LSZ9_9GAMM</name>
<feature type="domain" description="ER-bound oxygenase mpaB/mpaB'/Rubber oxygenase catalytic" evidence="1">
    <location>
        <begin position="37"/>
        <end position="264"/>
    </location>
</feature>
<evidence type="ECO:0000259" key="1">
    <source>
        <dbReference type="Pfam" id="PF09995"/>
    </source>
</evidence>
<dbReference type="InterPro" id="IPR018713">
    <property type="entry name" value="MPAB/Lcp_cat_dom"/>
</dbReference>
<proteinExistence type="predicted"/>
<dbReference type="KEGG" id="kak:Kalk_16685"/>
<sequence>MQQLVVTRDMFESQLELAISKVKDPRIGLFGPDSMMWKLSRHALFGAHGSGRALLLQIAHPWVTRGVDEHSKTRSDPLGRAKRTFTTVLSIVYGDLEQATKYARAVHNVHNRIQGTMDSSAGAFGEGTPYMANEANALLWVHATLWDTTVMMYELFRRPLSAEEKDRFYNETKLFAYMFGIPDAILPPDWESFKEYNRSIWDSDQLVVTDSTRELAAFLFAPLHFTLTPAMAWLKITTAATLPTRLREEFNLPYGRKERLIFASGRKILSVAEPITPGLIRNGPAYVEASRRIRGLPSTIMTRALTRAMFGRPELVALKQPTKP</sequence>
<dbReference type="PANTHER" id="PTHR36151">
    <property type="entry name" value="BLR2777 PROTEIN"/>
    <property type="match status" value="1"/>
</dbReference>